<dbReference type="FunFam" id="3.40.50.300:FF:001091">
    <property type="entry name" value="Probable disease resistance protein At1g61300"/>
    <property type="match status" value="1"/>
</dbReference>
<dbReference type="InterPro" id="IPR036388">
    <property type="entry name" value="WH-like_DNA-bd_sf"/>
</dbReference>
<dbReference type="SUPFAM" id="SSF52540">
    <property type="entry name" value="P-loop containing nucleoside triphosphate hydrolases"/>
    <property type="match status" value="1"/>
</dbReference>
<dbReference type="EMBL" id="SMOL01000768">
    <property type="protein sequence ID" value="KAB2598607.1"/>
    <property type="molecule type" value="Genomic_DNA"/>
</dbReference>
<evidence type="ECO:0000259" key="6">
    <source>
        <dbReference type="Pfam" id="PF23559"/>
    </source>
</evidence>
<dbReference type="Gene3D" id="1.10.8.430">
    <property type="entry name" value="Helical domain of apoptotic protease-activating factors"/>
    <property type="match status" value="1"/>
</dbReference>
<dbReference type="Gene3D" id="1.20.5.4130">
    <property type="match status" value="1"/>
</dbReference>
<accession>A0A5N5F6Q0</accession>
<organism evidence="8 9">
    <name type="scientific">Pyrus ussuriensis x Pyrus communis</name>
    <dbReference type="NCBI Taxonomy" id="2448454"/>
    <lineage>
        <taxon>Eukaryota</taxon>
        <taxon>Viridiplantae</taxon>
        <taxon>Streptophyta</taxon>
        <taxon>Embryophyta</taxon>
        <taxon>Tracheophyta</taxon>
        <taxon>Spermatophyta</taxon>
        <taxon>Magnoliopsida</taxon>
        <taxon>eudicotyledons</taxon>
        <taxon>Gunneridae</taxon>
        <taxon>Pentapetalae</taxon>
        <taxon>rosids</taxon>
        <taxon>fabids</taxon>
        <taxon>Rosales</taxon>
        <taxon>Rosaceae</taxon>
        <taxon>Amygdaloideae</taxon>
        <taxon>Maleae</taxon>
        <taxon>Pyrus</taxon>
    </lineage>
</organism>
<evidence type="ECO:0000259" key="4">
    <source>
        <dbReference type="Pfam" id="PF00931"/>
    </source>
</evidence>
<reference evidence="8 9" key="3">
    <citation type="submission" date="2019-11" db="EMBL/GenBank/DDBJ databases">
        <title>A de novo genome assembly of a pear dwarfing rootstock.</title>
        <authorList>
            <person name="Wang F."/>
            <person name="Wang J."/>
            <person name="Li S."/>
            <person name="Zhang Y."/>
            <person name="Fang M."/>
            <person name="Ma L."/>
            <person name="Zhao Y."/>
            <person name="Jiang S."/>
        </authorList>
    </citation>
    <scope>NUCLEOTIDE SEQUENCE [LARGE SCALE GENOMIC DNA]</scope>
    <source>
        <strain evidence="8">S2</strain>
        <tissue evidence="8">Leaf</tissue>
    </source>
</reference>
<dbReference type="GO" id="GO:0043531">
    <property type="term" value="F:ADP binding"/>
    <property type="evidence" value="ECO:0007669"/>
    <property type="project" value="InterPro"/>
</dbReference>
<keyword evidence="2" id="KW-0547">Nucleotide-binding</keyword>
<keyword evidence="3" id="KW-0611">Plant defense</keyword>
<feature type="domain" description="Disease resistance protein winged helix" evidence="6">
    <location>
        <begin position="443"/>
        <end position="513"/>
    </location>
</feature>
<sequence length="969" mass="110970">MAEEIVCFVIQKLIQLLITTEANLSRNARTEVGFIKDELESIRSFLKEADAKAAAADGETGNDGVKTWVNQVREAAFYIEDVIDEYLLRILRHHQHHGFLRFFHKIIRLAKKLRSQDGIVLKAHGIKELVREIKERSERYGFKSLDQQGQSSGETTLPWNDPRVASLFVEEAEIVGIESARDELTRLLVEGAPRREVISVVGMGGLGKTTLAKKVYDQPKVMAHFDCYAWITVSQSYRVEDLLRTVIKKFYSSKKERFPEEIDKMDEESLISTSREYLQQKRYVVVFDDVWKVDFWGAIEHALPDNKGGRIIITTQIQDVANFCKRSCFVYVHHLQPLPQDKAWELFCRKAFQFELEGKCPEELEELSLNIVKRCEGLPLAIVSIGGLLSTKAKVVSEWQKLYNSLSSELERNPHLTSLTRILSLSYHHLPYYLKSCVLYFGIFPEDYSVSCIRLVRLWIAEGFMKPKWGKTLEEVGDEYLMELIHRSLVQVSEVYIDGKARACRVHDLLHDVLLKKGLDSSFCHVLSKDESTFKPTTRRLSMDISPLEALGSSTQSHIRSVFTFDLEEWPKSFLDTLSGNIKLLKVLDFTDAPINQLPKYVGDLYLLTYLSLRNTKVKLLPDSIGNLQNLETLDLKQSLVYEIPAKISKLVKLRHLLAYHRDYNYDVGLFLNMEKGVKIHEGIGCLQALQKLSYVEANHGGIRLIKELGKLRQLRKLGLKNLKSEDGRAVCASIEKMNHLESLILTAVNEDEVLDLESISTPPQFIRALRLIGRLEQLPGWISNLQHLVKITIFWSRLRDSPLKALQNLPNLLELVLAINAYDGVQLHFEEGGFQKLRVLGLREMEGLNSLIIDDGVMPLLQEFHVGPSPQLKEVPSGIHHLRNLTYLNFCDMPKEFTRQMDPKNGQHYWIVEHIKNVCFSYKVGQRWGAYESHALRDSSFFSLVECLIPTCETKHRNGTCFGLRVGC</sequence>
<feature type="domain" description="NB-ARC" evidence="4">
    <location>
        <begin position="181"/>
        <end position="355"/>
    </location>
</feature>
<dbReference type="InterPro" id="IPR032675">
    <property type="entry name" value="LRR_dom_sf"/>
</dbReference>
<dbReference type="Pfam" id="PF18052">
    <property type="entry name" value="Rx_N"/>
    <property type="match status" value="1"/>
</dbReference>
<dbReference type="InterPro" id="IPR058922">
    <property type="entry name" value="WHD_DRP"/>
</dbReference>
<keyword evidence="1" id="KW-0677">Repeat</keyword>
<dbReference type="CDD" id="cd14798">
    <property type="entry name" value="RX-CC_like"/>
    <property type="match status" value="1"/>
</dbReference>
<dbReference type="Pfam" id="PF23598">
    <property type="entry name" value="LRR_14"/>
    <property type="match status" value="1"/>
</dbReference>
<evidence type="ECO:0000256" key="3">
    <source>
        <dbReference type="ARBA" id="ARBA00022821"/>
    </source>
</evidence>
<dbReference type="Proteomes" id="UP000327157">
    <property type="component" value="Chromosome 1"/>
</dbReference>
<feature type="domain" description="Disease resistance N-terminal" evidence="5">
    <location>
        <begin position="5"/>
        <end position="104"/>
    </location>
</feature>
<dbReference type="InterPro" id="IPR042197">
    <property type="entry name" value="Apaf_helical"/>
</dbReference>
<evidence type="ECO:0000256" key="2">
    <source>
        <dbReference type="ARBA" id="ARBA00022741"/>
    </source>
</evidence>
<protein>
    <submittedName>
        <fullName evidence="8">Disease resistance protein RPM1-like</fullName>
    </submittedName>
</protein>
<feature type="domain" description="Disease resistance R13L4/SHOC-2-like LRR" evidence="7">
    <location>
        <begin position="558"/>
        <end position="888"/>
    </location>
</feature>
<dbReference type="OrthoDB" id="598235at2759"/>
<dbReference type="PANTHER" id="PTHR23155">
    <property type="entry name" value="DISEASE RESISTANCE PROTEIN RP"/>
    <property type="match status" value="1"/>
</dbReference>
<evidence type="ECO:0000313" key="8">
    <source>
        <dbReference type="EMBL" id="KAB2598607.1"/>
    </source>
</evidence>
<dbReference type="Pfam" id="PF00931">
    <property type="entry name" value="NB-ARC"/>
    <property type="match status" value="1"/>
</dbReference>
<dbReference type="InterPro" id="IPR044974">
    <property type="entry name" value="Disease_R_plants"/>
</dbReference>
<gene>
    <name evidence="8" type="ORF">D8674_001527</name>
</gene>
<evidence type="ECO:0000259" key="7">
    <source>
        <dbReference type="Pfam" id="PF23598"/>
    </source>
</evidence>
<reference evidence="9" key="2">
    <citation type="submission" date="2019-10" db="EMBL/GenBank/DDBJ databases">
        <title>A de novo genome assembly of a pear dwarfing rootstock.</title>
        <authorList>
            <person name="Wang F."/>
            <person name="Wang J."/>
            <person name="Li S."/>
            <person name="Zhang Y."/>
            <person name="Fang M."/>
            <person name="Ma L."/>
            <person name="Zhao Y."/>
            <person name="Jiang S."/>
        </authorList>
    </citation>
    <scope>NUCLEOTIDE SEQUENCE [LARGE SCALE GENOMIC DNA]</scope>
</reference>
<dbReference type="Pfam" id="PF23559">
    <property type="entry name" value="WHD_DRP"/>
    <property type="match status" value="1"/>
</dbReference>
<dbReference type="Gene3D" id="3.40.50.300">
    <property type="entry name" value="P-loop containing nucleotide triphosphate hydrolases"/>
    <property type="match status" value="1"/>
</dbReference>
<dbReference type="InterPro" id="IPR027417">
    <property type="entry name" value="P-loop_NTPase"/>
</dbReference>
<dbReference type="InterPro" id="IPR002182">
    <property type="entry name" value="NB-ARC"/>
</dbReference>
<dbReference type="FunFam" id="1.10.10.10:FF:000322">
    <property type="entry name" value="Probable disease resistance protein At1g63360"/>
    <property type="match status" value="1"/>
</dbReference>
<dbReference type="Gene3D" id="3.80.10.10">
    <property type="entry name" value="Ribonuclease Inhibitor"/>
    <property type="match status" value="1"/>
</dbReference>
<dbReference type="InterPro" id="IPR038005">
    <property type="entry name" value="RX-like_CC"/>
</dbReference>
<dbReference type="SUPFAM" id="SSF52058">
    <property type="entry name" value="L domain-like"/>
    <property type="match status" value="1"/>
</dbReference>
<evidence type="ECO:0000256" key="1">
    <source>
        <dbReference type="ARBA" id="ARBA00022737"/>
    </source>
</evidence>
<dbReference type="GO" id="GO:0098542">
    <property type="term" value="P:defense response to other organism"/>
    <property type="evidence" value="ECO:0007669"/>
    <property type="project" value="TreeGrafter"/>
</dbReference>
<evidence type="ECO:0000313" key="9">
    <source>
        <dbReference type="Proteomes" id="UP000327157"/>
    </source>
</evidence>
<comment type="caution">
    <text evidence="8">The sequence shown here is derived from an EMBL/GenBank/DDBJ whole genome shotgun (WGS) entry which is preliminary data.</text>
</comment>
<reference evidence="8 9" key="1">
    <citation type="submission" date="2019-09" db="EMBL/GenBank/DDBJ databases">
        <authorList>
            <person name="Ou C."/>
        </authorList>
    </citation>
    <scope>NUCLEOTIDE SEQUENCE [LARGE SCALE GENOMIC DNA]</scope>
    <source>
        <strain evidence="8">S2</strain>
        <tissue evidence="8">Leaf</tissue>
    </source>
</reference>
<evidence type="ECO:0000259" key="5">
    <source>
        <dbReference type="Pfam" id="PF18052"/>
    </source>
</evidence>
<proteinExistence type="predicted"/>
<dbReference type="AlphaFoldDB" id="A0A5N5F6Q0"/>
<keyword evidence="9" id="KW-1185">Reference proteome</keyword>
<dbReference type="Gene3D" id="1.10.10.10">
    <property type="entry name" value="Winged helix-like DNA-binding domain superfamily/Winged helix DNA-binding domain"/>
    <property type="match status" value="1"/>
</dbReference>
<dbReference type="PRINTS" id="PR00364">
    <property type="entry name" value="DISEASERSIST"/>
</dbReference>
<dbReference type="InterPro" id="IPR055414">
    <property type="entry name" value="LRR_R13L4/SHOC2-like"/>
</dbReference>
<dbReference type="PANTHER" id="PTHR23155:SF1052">
    <property type="entry name" value="DISEASE RESISTANCE PROTEIN RPM1"/>
    <property type="match status" value="1"/>
</dbReference>
<name>A0A5N5F6Q0_9ROSA</name>
<dbReference type="InterPro" id="IPR041118">
    <property type="entry name" value="Rx_N"/>
</dbReference>